<feature type="transmembrane region" description="Helical" evidence="1">
    <location>
        <begin position="21"/>
        <end position="38"/>
    </location>
</feature>
<organism evidence="2 3">
    <name type="scientific">Caryophanon latum</name>
    <dbReference type="NCBI Taxonomy" id="33977"/>
    <lineage>
        <taxon>Bacteria</taxon>
        <taxon>Bacillati</taxon>
        <taxon>Bacillota</taxon>
        <taxon>Bacilli</taxon>
        <taxon>Bacillales</taxon>
        <taxon>Caryophanaceae</taxon>
        <taxon>Caryophanon</taxon>
    </lineage>
</organism>
<feature type="transmembrane region" description="Helical" evidence="1">
    <location>
        <begin position="44"/>
        <end position="65"/>
    </location>
</feature>
<feature type="transmembrane region" description="Helical" evidence="1">
    <location>
        <begin position="119"/>
        <end position="137"/>
    </location>
</feature>
<name>A0A1C0Z0T6_9BACL</name>
<dbReference type="Proteomes" id="UP000093482">
    <property type="component" value="Unassembled WGS sequence"/>
</dbReference>
<gene>
    <name evidence="2" type="ORF">A6K76_00675</name>
</gene>
<sequence>MFRRRGRVKVARLVEYYVRNMLIAFVMASSLTALFNGAHFKWMAAEVFGVSLFFIGALMVNVFIADDVRHVFLRVFRYDKRPDPRALWQVGIGALFFTVQLSVVEVFMQAWMAPTLGGMPLYIVFSFMNAFLMTVIYEELFYEAPENVQAYKFKKLK</sequence>
<comment type="caution">
    <text evidence="2">The sequence shown here is derived from an EMBL/GenBank/DDBJ whole genome shotgun (WGS) entry which is preliminary data.</text>
</comment>
<feature type="transmembrane region" description="Helical" evidence="1">
    <location>
        <begin position="86"/>
        <end position="107"/>
    </location>
</feature>
<proteinExistence type="predicted"/>
<protein>
    <submittedName>
        <fullName evidence="2">Uncharacterized protein</fullName>
    </submittedName>
</protein>
<keyword evidence="1" id="KW-0472">Membrane</keyword>
<dbReference type="EMBL" id="MATO01000012">
    <property type="protein sequence ID" value="OCS93035.1"/>
    <property type="molecule type" value="Genomic_DNA"/>
</dbReference>
<evidence type="ECO:0000256" key="1">
    <source>
        <dbReference type="SAM" id="Phobius"/>
    </source>
</evidence>
<keyword evidence="1" id="KW-1133">Transmembrane helix</keyword>
<evidence type="ECO:0000313" key="2">
    <source>
        <dbReference type="EMBL" id="OCS93035.1"/>
    </source>
</evidence>
<keyword evidence="3" id="KW-1185">Reference proteome</keyword>
<reference evidence="2 3" key="1">
    <citation type="submission" date="2016-07" db="EMBL/GenBank/DDBJ databases">
        <title>Caryophanon latum genome sequencing.</title>
        <authorList>
            <person name="Verma A."/>
            <person name="Pal Y."/>
            <person name="Krishnamurthi S."/>
        </authorList>
    </citation>
    <scope>NUCLEOTIDE SEQUENCE [LARGE SCALE GENOMIC DNA]</scope>
    <source>
        <strain evidence="2 3">DSM 14151</strain>
    </source>
</reference>
<keyword evidence="1" id="KW-0812">Transmembrane</keyword>
<dbReference type="AlphaFoldDB" id="A0A1C0Z0T6"/>
<accession>A0A1C0Z0T6</accession>
<evidence type="ECO:0000313" key="3">
    <source>
        <dbReference type="Proteomes" id="UP000093482"/>
    </source>
</evidence>